<accession>A0A9P5U1I3</accession>
<keyword evidence="2" id="KW-1185">Reference proteome</keyword>
<name>A0A9P5U1I3_9AGAR</name>
<evidence type="ECO:0000313" key="1">
    <source>
        <dbReference type="EMBL" id="KAF9062419.1"/>
    </source>
</evidence>
<gene>
    <name evidence="1" type="ORF">BDP27DRAFT_1427905</name>
</gene>
<protein>
    <submittedName>
        <fullName evidence="1">Uncharacterized protein</fullName>
    </submittedName>
</protein>
<evidence type="ECO:0000313" key="2">
    <source>
        <dbReference type="Proteomes" id="UP000772434"/>
    </source>
</evidence>
<dbReference type="EMBL" id="JADNRY010000172">
    <property type="protein sequence ID" value="KAF9062419.1"/>
    <property type="molecule type" value="Genomic_DNA"/>
</dbReference>
<dbReference type="AlphaFoldDB" id="A0A9P5U1I3"/>
<dbReference type="Proteomes" id="UP000772434">
    <property type="component" value="Unassembled WGS sequence"/>
</dbReference>
<comment type="caution">
    <text evidence="1">The sequence shown here is derived from an EMBL/GenBank/DDBJ whole genome shotgun (WGS) entry which is preliminary data.</text>
</comment>
<organism evidence="1 2">
    <name type="scientific">Rhodocollybia butyracea</name>
    <dbReference type="NCBI Taxonomy" id="206335"/>
    <lineage>
        <taxon>Eukaryota</taxon>
        <taxon>Fungi</taxon>
        <taxon>Dikarya</taxon>
        <taxon>Basidiomycota</taxon>
        <taxon>Agaricomycotina</taxon>
        <taxon>Agaricomycetes</taxon>
        <taxon>Agaricomycetidae</taxon>
        <taxon>Agaricales</taxon>
        <taxon>Marasmiineae</taxon>
        <taxon>Omphalotaceae</taxon>
        <taxon>Rhodocollybia</taxon>
    </lineage>
</organism>
<proteinExistence type="predicted"/>
<sequence>MTTIGVMPKPSVVLQTDFAPYAGSSRLSTSSRLSPTPSPSWFVSEADTHASHLHEVEFSSDDDSYEFDHLEYPEDDENIEITSARFSVGTGYISNGYDLPGRYRDREGSIATLKTLRKAISNSLVDTNGQPSMFTLPFESSSPVTETVLVAAPTSSTSPTHATDTDFDLAYITSFGADISPDFVRRPSVISISAPNRDQSHTPRKN</sequence>
<reference evidence="1" key="1">
    <citation type="submission" date="2020-11" db="EMBL/GenBank/DDBJ databases">
        <authorList>
            <consortium name="DOE Joint Genome Institute"/>
            <person name="Ahrendt S."/>
            <person name="Riley R."/>
            <person name="Andreopoulos W."/>
            <person name="Labutti K."/>
            <person name="Pangilinan J."/>
            <person name="Ruiz-Duenas F.J."/>
            <person name="Barrasa J.M."/>
            <person name="Sanchez-Garcia M."/>
            <person name="Camarero S."/>
            <person name="Miyauchi S."/>
            <person name="Serrano A."/>
            <person name="Linde D."/>
            <person name="Babiker R."/>
            <person name="Drula E."/>
            <person name="Ayuso-Fernandez I."/>
            <person name="Pacheco R."/>
            <person name="Padilla G."/>
            <person name="Ferreira P."/>
            <person name="Barriuso J."/>
            <person name="Kellner H."/>
            <person name="Castanera R."/>
            <person name="Alfaro M."/>
            <person name="Ramirez L."/>
            <person name="Pisabarro A.G."/>
            <person name="Kuo A."/>
            <person name="Tritt A."/>
            <person name="Lipzen A."/>
            <person name="He G."/>
            <person name="Yan M."/>
            <person name="Ng V."/>
            <person name="Cullen D."/>
            <person name="Martin F."/>
            <person name="Rosso M.-N."/>
            <person name="Henrissat B."/>
            <person name="Hibbett D."/>
            <person name="Martinez A.T."/>
            <person name="Grigoriev I.V."/>
        </authorList>
    </citation>
    <scope>NUCLEOTIDE SEQUENCE</scope>
    <source>
        <strain evidence="1">AH 40177</strain>
    </source>
</reference>